<comment type="similarity">
    <text evidence="2">Belongs to the polysaccharide synthase family.</text>
</comment>
<comment type="caution">
    <text evidence="8">The sequence shown here is derived from an EMBL/GenBank/DDBJ whole genome shotgun (WGS) entry which is preliminary data.</text>
</comment>
<dbReference type="AlphaFoldDB" id="A0A437UL45"/>
<evidence type="ECO:0000256" key="1">
    <source>
        <dbReference type="ARBA" id="ARBA00004651"/>
    </source>
</evidence>
<name>A0A437UL45_ENTAV</name>
<protein>
    <submittedName>
        <fullName evidence="8">Lipopolysaccharide biosynthesis protein</fullName>
    </submittedName>
</protein>
<gene>
    <name evidence="8" type="ORF">EK398_05195</name>
</gene>
<dbReference type="CDD" id="cd13127">
    <property type="entry name" value="MATE_tuaB_like"/>
    <property type="match status" value="1"/>
</dbReference>
<dbReference type="RefSeq" id="WP_127978467.1">
    <property type="nucleotide sequence ID" value="NZ_RYZS01000001.1"/>
</dbReference>
<feature type="transmembrane region" description="Helical" evidence="7">
    <location>
        <begin position="45"/>
        <end position="68"/>
    </location>
</feature>
<feature type="transmembrane region" description="Helical" evidence="7">
    <location>
        <begin position="80"/>
        <end position="104"/>
    </location>
</feature>
<sequence>MRNIKNDLKKGLVYTAIGKYSNMIFTILVNAILSRILTPKEYGVIAVLNVFIVFFQMISDIGLGPAIIQNHELNLKDYSILFNYSGIFSSILAICFGFLGLIIARIYDDSSYVILSWFSAPMILFYGFNSVPNAILLKNKVFKKVNINSILSSVTGGVFGIICAFWGLGAKSLIISMTVTSFLLMFLNIKASKIKFCLSLSLNSIKKVIKFASDQLVFNVVSYFSKNTDNMLIGKFLGTESLGNYSKAYQLLMYPNNILMGILNPVIQPVFAQFKGDVDSIRGAFLKIIHLIVLIGMPASIFLSINAEPIIFFVFGDQWGHAIEPFRILSLTVWIQMLQSLSGVAYQTVNKTKIMLLNGIISAIIIVISVIIGVSFGDVISVSYSLALGFLLNFLISYYLITTIAFKTNLIGLIKTMIKPIIISLISFFILVFTKNVFILDSLASFIQLFISAIIFILIYLVLIILFGRLS</sequence>
<feature type="transmembrane region" description="Helical" evidence="7">
    <location>
        <begin position="382"/>
        <end position="401"/>
    </location>
</feature>
<organism evidence="8 9">
    <name type="scientific">Enterococcus avium</name>
    <name type="common">Streptococcus avium</name>
    <dbReference type="NCBI Taxonomy" id="33945"/>
    <lineage>
        <taxon>Bacteria</taxon>
        <taxon>Bacillati</taxon>
        <taxon>Bacillota</taxon>
        <taxon>Bacilli</taxon>
        <taxon>Lactobacillales</taxon>
        <taxon>Enterococcaceae</taxon>
        <taxon>Enterococcus</taxon>
    </lineage>
</organism>
<feature type="transmembrane region" description="Helical" evidence="7">
    <location>
        <begin position="284"/>
        <end position="305"/>
    </location>
</feature>
<evidence type="ECO:0000256" key="3">
    <source>
        <dbReference type="ARBA" id="ARBA00022475"/>
    </source>
</evidence>
<accession>A0A437UL45</accession>
<dbReference type="PANTHER" id="PTHR30250:SF10">
    <property type="entry name" value="LIPOPOLYSACCHARIDE BIOSYNTHESIS PROTEIN WZXC"/>
    <property type="match status" value="1"/>
</dbReference>
<keyword evidence="3" id="KW-1003">Cell membrane</keyword>
<keyword evidence="5 7" id="KW-1133">Transmembrane helix</keyword>
<dbReference type="GO" id="GO:0005886">
    <property type="term" value="C:plasma membrane"/>
    <property type="evidence" value="ECO:0007669"/>
    <property type="project" value="UniProtKB-SubCell"/>
</dbReference>
<dbReference type="EMBL" id="RYZS01000001">
    <property type="protein sequence ID" value="RVU94285.1"/>
    <property type="molecule type" value="Genomic_DNA"/>
</dbReference>
<feature type="transmembrane region" description="Helical" evidence="7">
    <location>
        <begin position="173"/>
        <end position="189"/>
    </location>
</feature>
<feature type="transmembrane region" description="Helical" evidence="7">
    <location>
        <begin position="325"/>
        <end position="344"/>
    </location>
</feature>
<evidence type="ECO:0000256" key="2">
    <source>
        <dbReference type="ARBA" id="ARBA00007430"/>
    </source>
</evidence>
<dbReference type="PANTHER" id="PTHR30250">
    <property type="entry name" value="PST FAMILY PREDICTED COLANIC ACID TRANSPORTER"/>
    <property type="match status" value="1"/>
</dbReference>
<evidence type="ECO:0000256" key="6">
    <source>
        <dbReference type="ARBA" id="ARBA00023136"/>
    </source>
</evidence>
<keyword evidence="6 7" id="KW-0472">Membrane</keyword>
<evidence type="ECO:0000313" key="8">
    <source>
        <dbReference type="EMBL" id="RVU94285.1"/>
    </source>
</evidence>
<keyword evidence="4 7" id="KW-0812">Transmembrane</keyword>
<dbReference type="Proteomes" id="UP000288388">
    <property type="component" value="Unassembled WGS sequence"/>
</dbReference>
<feature type="transmembrane region" description="Helical" evidence="7">
    <location>
        <begin position="446"/>
        <end position="467"/>
    </location>
</feature>
<feature type="transmembrane region" description="Helical" evidence="7">
    <location>
        <begin position="12"/>
        <end position="33"/>
    </location>
</feature>
<evidence type="ECO:0000256" key="7">
    <source>
        <dbReference type="SAM" id="Phobius"/>
    </source>
</evidence>
<comment type="subcellular location">
    <subcellularLocation>
        <location evidence="1">Cell membrane</location>
        <topology evidence="1">Multi-pass membrane protein</topology>
    </subcellularLocation>
</comment>
<evidence type="ECO:0000313" key="9">
    <source>
        <dbReference type="Proteomes" id="UP000288388"/>
    </source>
</evidence>
<feature type="transmembrane region" description="Helical" evidence="7">
    <location>
        <begin position="149"/>
        <end position="167"/>
    </location>
</feature>
<evidence type="ECO:0000256" key="5">
    <source>
        <dbReference type="ARBA" id="ARBA00022989"/>
    </source>
</evidence>
<feature type="transmembrane region" description="Helical" evidence="7">
    <location>
        <begin position="356"/>
        <end position="376"/>
    </location>
</feature>
<dbReference type="Pfam" id="PF13440">
    <property type="entry name" value="Polysacc_synt_3"/>
    <property type="match status" value="1"/>
</dbReference>
<feature type="transmembrane region" description="Helical" evidence="7">
    <location>
        <begin position="110"/>
        <end position="128"/>
    </location>
</feature>
<dbReference type="InterPro" id="IPR050833">
    <property type="entry name" value="Poly_Biosynth_Transport"/>
</dbReference>
<evidence type="ECO:0000256" key="4">
    <source>
        <dbReference type="ARBA" id="ARBA00022692"/>
    </source>
</evidence>
<reference evidence="8 9" key="1">
    <citation type="submission" date="2018-12" db="EMBL/GenBank/DDBJ databases">
        <title>A novel vanA-carrying plasmid in a clinical isolate of Enterococcus avium.</title>
        <authorList>
            <person name="Bernasconi O.J."/>
            <person name="Luzzaro F."/>
            <person name="Endimiani A."/>
        </authorList>
    </citation>
    <scope>NUCLEOTIDE SEQUENCE [LARGE SCALE GENOMIC DNA]</scope>
    <source>
        <strain evidence="8 9">LC0559/18</strain>
    </source>
</reference>
<proteinExistence type="inferred from homology"/>